<name>A0A942A101_9BACT</name>
<dbReference type="InterPro" id="IPR011006">
    <property type="entry name" value="CheY-like_superfamily"/>
</dbReference>
<sequence>MQKILICDSDELFRSNLRSVLKSEDYYIQEASRPSEAVKYVLKEKFDVIVFSLLSEDTNGIQIFSAIKAIDYKLPIIVVTDSNEPLSSVSSIIHESFRLFQKPVDRNEIEEAIREAVKVKVDNK</sequence>
<dbReference type="EMBL" id="JAANXD010000025">
    <property type="protein sequence ID" value="MBS1257446.1"/>
    <property type="molecule type" value="Genomic_DNA"/>
</dbReference>
<dbReference type="Proteomes" id="UP000722750">
    <property type="component" value="Unassembled WGS sequence"/>
</dbReference>
<dbReference type="SMART" id="SM00448">
    <property type="entry name" value="REC"/>
    <property type="match status" value="1"/>
</dbReference>
<dbReference type="PROSITE" id="PS50110">
    <property type="entry name" value="RESPONSE_REGULATORY"/>
    <property type="match status" value="1"/>
</dbReference>
<evidence type="ECO:0000313" key="5">
    <source>
        <dbReference type="EMBL" id="MBS1257446.1"/>
    </source>
</evidence>
<evidence type="ECO:0000256" key="1">
    <source>
        <dbReference type="ARBA" id="ARBA00022553"/>
    </source>
</evidence>
<evidence type="ECO:0000313" key="6">
    <source>
        <dbReference type="Proteomes" id="UP000722750"/>
    </source>
</evidence>
<organism evidence="5 6">
    <name type="scientific">Candidatus Scalindua arabica</name>
    <dbReference type="NCBI Taxonomy" id="1127984"/>
    <lineage>
        <taxon>Bacteria</taxon>
        <taxon>Pseudomonadati</taxon>
        <taxon>Planctomycetota</taxon>
        <taxon>Candidatus Brocadiia</taxon>
        <taxon>Candidatus Brocadiales</taxon>
        <taxon>Candidatus Scalinduaceae</taxon>
        <taxon>Candidatus Scalindua</taxon>
    </lineage>
</organism>
<reference evidence="5" key="1">
    <citation type="journal article" date="2021" name="ISME J.">
        <title>Fine-scale metabolic discontinuity in a stratified prokaryote microbiome of a Red Sea deep halocline.</title>
        <authorList>
            <person name="Michoud G."/>
            <person name="Ngugi D.K."/>
            <person name="Barozzi A."/>
            <person name="Merlino G."/>
            <person name="Calleja M.L."/>
            <person name="Delgado-Huertas A."/>
            <person name="Moran X.A.G."/>
            <person name="Daffonchio D."/>
        </authorList>
    </citation>
    <scope>NUCLEOTIDE SEQUENCE</scope>
    <source>
        <strain evidence="5">SuakinDeep_MAG55_1</strain>
    </source>
</reference>
<evidence type="ECO:0000256" key="3">
    <source>
        <dbReference type="PROSITE-ProRule" id="PRU00169"/>
    </source>
</evidence>
<protein>
    <submittedName>
        <fullName evidence="5">Transcriptional regulatory protein QseF</fullName>
    </submittedName>
</protein>
<dbReference type="CDD" id="cd00156">
    <property type="entry name" value="REC"/>
    <property type="match status" value="1"/>
</dbReference>
<gene>
    <name evidence="5" type="ORF">MAG551_00490</name>
</gene>
<keyword evidence="1" id="KW-0597">Phosphoprotein</keyword>
<dbReference type="AlphaFoldDB" id="A0A942A101"/>
<keyword evidence="2" id="KW-0902">Two-component regulatory system</keyword>
<dbReference type="InterPro" id="IPR050595">
    <property type="entry name" value="Bact_response_regulator"/>
</dbReference>
<dbReference type="PANTHER" id="PTHR44591">
    <property type="entry name" value="STRESS RESPONSE REGULATOR PROTEIN 1"/>
    <property type="match status" value="1"/>
</dbReference>
<dbReference type="Gene3D" id="3.40.50.2300">
    <property type="match status" value="1"/>
</dbReference>
<dbReference type="InterPro" id="IPR001789">
    <property type="entry name" value="Sig_transdc_resp-reg_receiver"/>
</dbReference>
<comment type="caution">
    <text evidence="3">Lacks conserved residue(s) required for the propagation of feature annotation.</text>
</comment>
<feature type="domain" description="Response regulatory" evidence="4">
    <location>
        <begin position="3"/>
        <end position="117"/>
    </location>
</feature>
<dbReference type="PANTHER" id="PTHR44591:SF14">
    <property type="entry name" value="PROTEIN PILG"/>
    <property type="match status" value="1"/>
</dbReference>
<dbReference type="GO" id="GO:0000160">
    <property type="term" value="P:phosphorelay signal transduction system"/>
    <property type="evidence" value="ECO:0007669"/>
    <property type="project" value="UniProtKB-KW"/>
</dbReference>
<evidence type="ECO:0000256" key="2">
    <source>
        <dbReference type="ARBA" id="ARBA00023012"/>
    </source>
</evidence>
<dbReference type="Pfam" id="PF00072">
    <property type="entry name" value="Response_reg"/>
    <property type="match status" value="1"/>
</dbReference>
<accession>A0A942A101</accession>
<evidence type="ECO:0000259" key="4">
    <source>
        <dbReference type="PROSITE" id="PS50110"/>
    </source>
</evidence>
<comment type="caution">
    <text evidence="5">The sequence shown here is derived from an EMBL/GenBank/DDBJ whole genome shotgun (WGS) entry which is preliminary data.</text>
</comment>
<proteinExistence type="predicted"/>
<dbReference type="SUPFAM" id="SSF52172">
    <property type="entry name" value="CheY-like"/>
    <property type="match status" value="1"/>
</dbReference>